<gene>
    <name evidence="2" type="ORF">METZ01_LOCUS271711</name>
</gene>
<evidence type="ECO:0000313" key="2">
    <source>
        <dbReference type="EMBL" id="SVC18857.1"/>
    </source>
</evidence>
<dbReference type="InterPro" id="IPR032466">
    <property type="entry name" value="Metal_Hydrolase"/>
</dbReference>
<reference evidence="2" key="1">
    <citation type="submission" date="2018-05" db="EMBL/GenBank/DDBJ databases">
        <authorList>
            <person name="Lanie J.A."/>
            <person name="Ng W.-L."/>
            <person name="Kazmierczak K.M."/>
            <person name="Andrzejewski T.M."/>
            <person name="Davidsen T.M."/>
            <person name="Wayne K.J."/>
            <person name="Tettelin H."/>
            <person name="Glass J.I."/>
            <person name="Rusch D."/>
            <person name="Podicherti R."/>
            <person name="Tsui H.-C.T."/>
            <person name="Winkler M.E."/>
        </authorList>
    </citation>
    <scope>NUCLEOTIDE SEQUENCE</scope>
</reference>
<dbReference type="PANTHER" id="PTHR11647">
    <property type="entry name" value="HYDRANTOINASE/DIHYDROPYRIMIDINASE FAMILY MEMBER"/>
    <property type="match status" value="1"/>
</dbReference>
<feature type="domain" description="Amidohydrolase 3" evidence="1">
    <location>
        <begin position="285"/>
        <end position="404"/>
    </location>
</feature>
<name>A0A382K723_9ZZZZ</name>
<dbReference type="AlphaFoldDB" id="A0A382K723"/>
<protein>
    <recommendedName>
        <fullName evidence="1">Amidohydrolase 3 domain-containing protein</fullName>
    </recommendedName>
</protein>
<accession>A0A382K723</accession>
<dbReference type="SUPFAM" id="SSF51338">
    <property type="entry name" value="Composite domain of metallo-dependent hydrolases"/>
    <property type="match status" value="1"/>
</dbReference>
<dbReference type="Gene3D" id="2.30.40.10">
    <property type="entry name" value="Urease, subunit C, domain 1"/>
    <property type="match status" value="1"/>
</dbReference>
<dbReference type="GO" id="GO:0016810">
    <property type="term" value="F:hydrolase activity, acting on carbon-nitrogen (but not peptide) bonds"/>
    <property type="evidence" value="ECO:0007669"/>
    <property type="project" value="InterPro"/>
</dbReference>
<dbReference type="SUPFAM" id="SSF51556">
    <property type="entry name" value="Metallo-dependent hydrolases"/>
    <property type="match status" value="1"/>
</dbReference>
<evidence type="ECO:0000259" key="1">
    <source>
        <dbReference type="Pfam" id="PF07969"/>
    </source>
</evidence>
<sequence>GQIVKVTRKPVKANQVIDASGLVVAPGFIDILAGYPNRDESAIFKVTDGVTSIVSMHGGPVDVKKWYGEIEEQGSYIHYGTTVGHGSLRQAVGIEDRNTPATAEQLATMIRLAEEAIDAGALGIGFGVQYVPGATREEVLRLFELAVRKDVPCHLHVRYLGPHPPDNNSLAAIQEVIAAATVTGASVQVVHIGSIAGRSMKTALWMIDGAREHGIDIMADVYPYTAGSTGLQSTVFDPGWQERMGGISYGDIELVKTGERLTEESFKRYRQGKRIGVIVHFIPEEAVQLALAHPFVMVASDGVISDGRGHPRGAGTFSRVLGKYVRELGVVSLNEAVRKMTIMPASRLEQSDPSMRRKGRLSVDADADIVIFDPKTVIDKATFTEPAVRSEGIEYVIVAGKVVVKKGKLQERIKAGRPIIH</sequence>
<dbReference type="Gene3D" id="3.20.20.140">
    <property type="entry name" value="Metal-dependent hydrolases"/>
    <property type="match status" value="1"/>
</dbReference>
<dbReference type="InterPro" id="IPR013108">
    <property type="entry name" value="Amidohydro_3"/>
</dbReference>
<feature type="non-terminal residue" evidence="2">
    <location>
        <position position="1"/>
    </location>
</feature>
<dbReference type="PANTHER" id="PTHR11647:SF1">
    <property type="entry name" value="COLLAPSIN RESPONSE MEDIATOR PROTEIN"/>
    <property type="match status" value="1"/>
</dbReference>
<dbReference type="Pfam" id="PF07969">
    <property type="entry name" value="Amidohydro_3"/>
    <property type="match status" value="1"/>
</dbReference>
<dbReference type="EMBL" id="UINC01078106">
    <property type="protein sequence ID" value="SVC18857.1"/>
    <property type="molecule type" value="Genomic_DNA"/>
</dbReference>
<dbReference type="NCBIfam" id="NF006560">
    <property type="entry name" value="PRK09061.1"/>
    <property type="match status" value="1"/>
</dbReference>
<organism evidence="2">
    <name type="scientific">marine metagenome</name>
    <dbReference type="NCBI Taxonomy" id="408172"/>
    <lineage>
        <taxon>unclassified sequences</taxon>
        <taxon>metagenomes</taxon>
        <taxon>ecological metagenomes</taxon>
    </lineage>
</organism>
<dbReference type="InterPro" id="IPR011059">
    <property type="entry name" value="Metal-dep_hydrolase_composite"/>
</dbReference>
<proteinExistence type="predicted"/>
<dbReference type="InterPro" id="IPR050378">
    <property type="entry name" value="Metallo-dep_Hydrolases_sf"/>
</dbReference>